<dbReference type="Proteomes" id="UP000727407">
    <property type="component" value="Unassembled WGS sequence"/>
</dbReference>
<name>A0A8J4XL24_CLAMG</name>
<dbReference type="AlphaFoldDB" id="A0A8J4XL24"/>
<sequence length="69" mass="7363">MSAALNREGKKPMLSGSVRSLCGPVLPSWLSSVSGPWADPPQSHGKPGQAQSVFNDRGRPTGNQEHRKP</sequence>
<comment type="caution">
    <text evidence="2">The sequence shown here is derived from an EMBL/GenBank/DDBJ whole genome shotgun (WGS) entry which is preliminary data.</text>
</comment>
<reference evidence="2" key="1">
    <citation type="submission" date="2020-07" db="EMBL/GenBank/DDBJ databases">
        <title>Clarias magur genome sequencing, assembly and annotation.</title>
        <authorList>
            <person name="Kushwaha B."/>
            <person name="Kumar R."/>
            <person name="Das P."/>
            <person name="Joshi C.G."/>
            <person name="Kumar D."/>
            <person name="Nagpure N.S."/>
            <person name="Pandey M."/>
            <person name="Agarwal S."/>
            <person name="Srivastava S."/>
            <person name="Singh M."/>
            <person name="Sahoo L."/>
            <person name="Jayasankar P."/>
            <person name="Meher P.K."/>
            <person name="Koringa P.G."/>
            <person name="Iquebal M.A."/>
            <person name="Das S.P."/>
            <person name="Bit A."/>
            <person name="Patnaik S."/>
            <person name="Patel N."/>
            <person name="Shah T.M."/>
            <person name="Hinsu A."/>
            <person name="Jena J.K."/>
        </authorList>
    </citation>
    <scope>NUCLEOTIDE SEQUENCE</scope>
    <source>
        <strain evidence="2">CIFAMagur01</strain>
        <tissue evidence="2">Testis</tissue>
    </source>
</reference>
<evidence type="ECO:0000313" key="3">
    <source>
        <dbReference type="Proteomes" id="UP000727407"/>
    </source>
</evidence>
<gene>
    <name evidence="2" type="primary">Cesa1</name>
    <name evidence="2" type="ORF">DAT39_000222</name>
</gene>
<proteinExistence type="predicted"/>
<accession>A0A8J4XL24</accession>
<organism evidence="2 3">
    <name type="scientific">Clarias magur</name>
    <name type="common">Asian catfish</name>
    <name type="synonym">Macropteronotus magur</name>
    <dbReference type="NCBI Taxonomy" id="1594786"/>
    <lineage>
        <taxon>Eukaryota</taxon>
        <taxon>Metazoa</taxon>
        <taxon>Chordata</taxon>
        <taxon>Craniata</taxon>
        <taxon>Vertebrata</taxon>
        <taxon>Euteleostomi</taxon>
        <taxon>Actinopterygii</taxon>
        <taxon>Neopterygii</taxon>
        <taxon>Teleostei</taxon>
        <taxon>Ostariophysi</taxon>
        <taxon>Siluriformes</taxon>
        <taxon>Clariidae</taxon>
        <taxon>Clarias</taxon>
    </lineage>
</organism>
<evidence type="ECO:0000256" key="1">
    <source>
        <dbReference type="SAM" id="MobiDB-lite"/>
    </source>
</evidence>
<dbReference type="EMBL" id="QNUK01000001">
    <property type="protein sequence ID" value="KAF5910088.1"/>
    <property type="molecule type" value="Genomic_DNA"/>
</dbReference>
<evidence type="ECO:0000313" key="2">
    <source>
        <dbReference type="EMBL" id="KAF5910088.1"/>
    </source>
</evidence>
<feature type="region of interest" description="Disordered" evidence="1">
    <location>
        <begin position="1"/>
        <end position="69"/>
    </location>
</feature>
<keyword evidence="3" id="KW-1185">Reference proteome</keyword>
<protein>
    <submittedName>
        <fullName evidence="2">Cellulose synthase A catalytic subunit 1</fullName>
    </submittedName>
</protein>
<feature type="compositionally biased region" description="Basic and acidic residues" evidence="1">
    <location>
        <begin position="56"/>
        <end position="69"/>
    </location>
</feature>